<keyword evidence="2" id="KW-1185">Reference proteome</keyword>
<accession>A0ABY5LJY6</accession>
<dbReference type="Proteomes" id="UP001058602">
    <property type="component" value="Chromosome 2"/>
</dbReference>
<organism evidence="1 2">
    <name type="scientific">Vibrio japonicus</name>
    <dbReference type="NCBI Taxonomy" id="1824638"/>
    <lineage>
        <taxon>Bacteria</taxon>
        <taxon>Pseudomonadati</taxon>
        <taxon>Pseudomonadota</taxon>
        <taxon>Gammaproteobacteria</taxon>
        <taxon>Vibrionales</taxon>
        <taxon>Vibrionaceae</taxon>
        <taxon>Vibrio</taxon>
    </lineage>
</organism>
<protein>
    <submittedName>
        <fullName evidence="1">Uncharacterized protein</fullName>
    </submittedName>
</protein>
<dbReference type="RefSeq" id="WP_257086034.1">
    <property type="nucleotide sequence ID" value="NZ_CP102097.1"/>
</dbReference>
<name>A0ABY5LJY6_9VIBR</name>
<evidence type="ECO:0000313" key="2">
    <source>
        <dbReference type="Proteomes" id="UP001058602"/>
    </source>
</evidence>
<evidence type="ECO:0000313" key="1">
    <source>
        <dbReference type="EMBL" id="UUM32369.1"/>
    </source>
</evidence>
<sequence length="58" mass="6670">MITEDQLEQQCLDWFKELDYQYQNGYDIAPDLVSALVTNCASLHCRLAETRECEGEIG</sequence>
<dbReference type="EMBL" id="CP102097">
    <property type="protein sequence ID" value="UUM32369.1"/>
    <property type="molecule type" value="Genomic_DNA"/>
</dbReference>
<proteinExistence type="predicted"/>
<reference evidence="1" key="1">
    <citation type="submission" date="2022-07" db="EMBL/GenBank/DDBJ databases">
        <title>Complete genome of Vibrio japonicus strain JCM 31412T and phylogenomic assessment of the Nereis clade of the genus Vibrio.</title>
        <authorList>
            <person name="Shlafstein M.D."/>
            <person name="Emsley S.A."/>
            <person name="Ushijima B."/>
            <person name="Videau P."/>
            <person name="Saw J.H."/>
        </authorList>
    </citation>
    <scope>NUCLEOTIDE SEQUENCE</scope>
    <source>
        <strain evidence="1">JCM 31412</strain>
    </source>
</reference>
<gene>
    <name evidence="1" type="ORF">NP165_19000</name>
</gene>